<evidence type="ECO:0000256" key="8">
    <source>
        <dbReference type="SAM" id="Phobius"/>
    </source>
</evidence>
<protein>
    <recommendedName>
        <fullName evidence="9">Glycosyltransferase RgtA/B/C/D-like domain-containing protein</fullName>
    </recommendedName>
</protein>
<feature type="transmembrane region" description="Helical" evidence="8">
    <location>
        <begin position="311"/>
        <end position="329"/>
    </location>
</feature>
<feature type="transmembrane region" description="Helical" evidence="8">
    <location>
        <begin position="214"/>
        <end position="236"/>
    </location>
</feature>
<keyword evidence="7 8" id="KW-0472">Membrane</keyword>
<evidence type="ECO:0000256" key="7">
    <source>
        <dbReference type="ARBA" id="ARBA00023136"/>
    </source>
</evidence>
<gene>
    <name evidence="10" type="ORF">A3A74_04160</name>
</gene>
<sequence length="489" mass="56516">MKKIEELFLGIIVSVFALLRLPSLLEPYWYGDEGIYQVIGIALGQGRILYSEIWDNKPPVLYLIYALFNGDQFYVRLFSLIVGIGSVVVFYLLTGKLFKNLFARFASTTFFAVMFALPILEGNIANAENFMVLPIVAAFYLVIAFSSKNRFLFTFIAGLLMSFAFLIKIVAIFDMGALLVTIFIFRFFEDIHLMRENIHRQIRNIINGLEQETLLVIGFIAPIIIAILYFLFVEALPDFMRASFAQNVGYVGHGNFFLFPMGFLYLKLALLLFSILIIIRYRKNFREPGVLILVWLVFSIFNAFFSQRPYTHYLLVMLAPFALFVGYILDNKKLLKITLPLLIIIVVIVLQVFRLNFKKIIPYYGNFLSLVSNNQSVESYQAFFDRNTPRDYKLANFIKSKTSDNESVFLWSDSAQIYSLSGKLPPGRYIVSYHVTFYPDAAAETREAIEKKKVKYIIQTKQSPEILQFLDNYELKYKIEGVNIYERKS</sequence>
<proteinExistence type="predicted"/>
<accession>A0A1F7IBG4</accession>
<dbReference type="Proteomes" id="UP000179270">
    <property type="component" value="Unassembled WGS sequence"/>
</dbReference>
<evidence type="ECO:0000256" key="1">
    <source>
        <dbReference type="ARBA" id="ARBA00004651"/>
    </source>
</evidence>
<dbReference type="GO" id="GO:0009103">
    <property type="term" value="P:lipopolysaccharide biosynthetic process"/>
    <property type="evidence" value="ECO:0007669"/>
    <property type="project" value="UniProtKB-ARBA"/>
</dbReference>
<feature type="transmembrane region" description="Helical" evidence="8">
    <location>
        <begin position="256"/>
        <end position="279"/>
    </location>
</feature>
<keyword evidence="5 8" id="KW-0812">Transmembrane</keyword>
<evidence type="ECO:0000259" key="9">
    <source>
        <dbReference type="Pfam" id="PF13231"/>
    </source>
</evidence>
<organism evidence="10 11">
    <name type="scientific">Candidatus Roizmanbacteria bacterium RIFCSPLOWO2_01_FULL_35_13</name>
    <dbReference type="NCBI Taxonomy" id="1802055"/>
    <lineage>
        <taxon>Bacteria</taxon>
        <taxon>Candidatus Roizmaniibacteriota</taxon>
    </lineage>
</organism>
<evidence type="ECO:0000313" key="10">
    <source>
        <dbReference type="EMBL" id="OGK40690.1"/>
    </source>
</evidence>
<dbReference type="GO" id="GO:0005886">
    <property type="term" value="C:plasma membrane"/>
    <property type="evidence" value="ECO:0007669"/>
    <property type="project" value="UniProtKB-SubCell"/>
</dbReference>
<dbReference type="InterPro" id="IPR050297">
    <property type="entry name" value="LipidA_mod_glycosyltrf_83"/>
</dbReference>
<keyword evidence="3" id="KW-0328">Glycosyltransferase</keyword>
<feature type="transmembrane region" description="Helical" evidence="8">
    <location>
        <begin position="334"/>
        <end position="353"/>
    </location>
</feature>
<evidence type="ECO:0000256" key="3">
    <source>
        <dbReference type="ARBA" id="ARBA00022676"/>
    </source>
</evidence>
<feature type="transmembrane region" description="Helical" evidence="8">
    <location>
        <begin position="7"/>
        <end position="25"/>
    </location>
</feature>
<comment type="subcellular location">
    <subcellularLocation>
        <location evidence="1">Cell membrane</location>
        <topology evidence="1">Multi-pass membrane protein</topology>
    </subcellularLocation>
</comment>
<feature type="transmembrane region" description="Helical" evidence="8">
    <location>
        <begin position="126"/>
        <end position="144"/>
    </location>
</feature>
<dbReference type="PANTHER" id="PTHR33908:SF11">
    <property type="entry name" value="MEMBRANE PROTEIN"/>
    <property type="match status" value="1"/>
</dbReference>
<dbReference type="PANTHER" id="PTHR33908">
    <property type="entry name" value="MANNOSYLTRANSFERASE YKCB-RELATED"/>
    <property type="match status" value="1"/>
</dbReference>
<dbReference type="InterPro" id="IPR038731">
    <property type="entry name" value="RgtA/B/C-like"/>
</dbReference>
<feature type="transmembrane region" description="Helical" evidence="8">
    <location>
        <begin position="151"/>
        <end position="170"/>
    </location>
</feature>
<dbReference type="EMBL" id="MGAF01000027">
    <property type="protein sequence ID" value="OGK40690.1"/>
    <property type="molecule type" value="Genomic_DNA"/>
</dbReference>
<keyword evidence="4" id="KW-0808">Transferase</keyword>
<evidence type="ECO:0000256" key="6">
    <source>
        <dbReference type="ARBA" id="ARBA00022989"/>
    </source>
</evidence>
<evidence type="ECO:0000256" key="2">
    <source>
        <dbReference type="ARBA" id="ARBA00022475"/>
    </source>
</evidence>
<evidence type="ECO:0000313" key="11">
    <source>
        <dbReference type="Proteomes" id="UP000179270"/>
    </source>
</evidence>
<name>A0A1F7IBG4_9BACT</name>
<feature type="transmembrane region" description="Helical" evidence="8">
    <location>
        <begin position="176"/>
        <end position="193"/>
    </location>
</feature>
<feature type="transmembrane region" description="Helical" evidence="8">
    <location>
        <begin position="73"/>
        <end position="94"/>
    </location>
</feature>
<feature type="domain" description="Glycosyltransferase RgtA/B/C/D-like" evidence="9">
    <location>
        <begin position="61"/>
        <end position="184"/>
    </location>
</feature>
<evidence type="ECO:0000256" key="4">
    <source>
        <dbReference type="ARBA" id="ARBA00022679"/>
    </source>
</evidence>
<feature type="transmembrane region" description="Helical" evidence="8">
    <location>
        <begin position="101"/>
        <end position="120"/>
    </location>
</feature>
<feature type="transmembrane region" description="Helical" evidence="8">
    <location>
        <begin position="288"/>
        <end position="305"/>
    </location>
</feature>
<dbReference type="GO" id="GO:0016763">
    <property type="term" value="F:pentosyltransferase activity"/>
    <property type="evidence" value="ECO:0007669"/>
    <property type="project" value="TreeGrafter"/>
</dbReference>
<keyword evidence="2" id="KW-1003">Cell membrane</keyword>
<reference evidence="10 11" key="1">
    <citation type="journal article" date="2016" name="Nat. Commun.">
        <title>Thousands of microbial genomes shed light on interconnected biogeochemical processes in an aquifer system.</title>
        <authorList>
            <person name="Anantharaman K."/>
            <person name="Brown C.T."/>
            <person name="Hug L.A."/>
            <person name="Sharon I."/>
            <person name="Castelle C.J."/>
            <person name="Probst A.J."/>
            <person name="Thomas B.C."/>
            <person name="Singh A."/>
            <person name="Wilkins M.J."/>
            <person name="Karaoz U."/>
            <person name="Brodie E.L."/>
            <person name="Williams K.H."/>
            <person name="Hubbard S.S."/>
            <person name="Banfield J.F."/>
        </authorList>
    </citation>
    <scope>NUCLEOTIDE SEQUENCE [LARGE SCALE GENOMIC DNA]</scope>
</reference>
<comment type="caution">
    <text evidence="10">The sequence shown here is derived from an EMBL/GenBank/DDBJ whole genome shotgun (WGS) entry which is preliminary data.</text>
</comment>
<dbReference type="STRING" id="1802055.A3A74_04160"/>
<dbReference type="Pfam" id="PF13231">
    <property type="entry name" value="PMT_2"/>
    <property type="match status" value="1"/>
</dbReference>
<evidence type="ECO:0000256" key="5">
    <source>
        <dbReference type="ARBA" id="ARBA00022692"/>
    </source>
</evidence>
<keyword evidence="6 8" id="KW-1133">Transmembrane helix</keyword>
<dbReference type="AlphaFoldDB" id="A0A1F7IBG4"/>